<organism evidence="3 4">
    <name type="scientific">Halolamina litorea</name>
    <dbReference type="NCBI Taxonomy" id="1515593"/>
    <lineage>
        <taxon>Archaea</taxon>
        <taxon>Methanobacteriati</taxon>
        <taxon>Methanobacteriota</taxon>
        <taxon>Stenosarchaea group</taxon>
        <taxon>Halobacteria</taxon>
        <taxon>Halobacteriales</taxon>
        <taxon>Haloferacaceae</taxon>
    </lineage>
</organism>
<feature type="transmembrane region" description="Helical" evidence="2">
    <location>
        <begin position="446"/>
        <end position="469"/>
    </location>
</feature>
<evidence type="ECO:0000313" key="3">
    <source>
        <dbReference type="EMBL" id="MFD1565959.1"/>
    </source>
</evidence>
<feature type="transmembrane region" description="Helical" evidence="2">
    <location>
        <begin position="182"/>
        <end position="206"/>
    </location>
</feature>
<evidence type="ECO:0000256" key="2">
    <source>
        <dbReference type="SAM" id="Phobius"/>
    </source>
</evidence>
<sequence length="507" mass="51492">MSEATESAGTAAAAGTAESAVSGADGPGSESTPSRWGRDKIVFREMFREEWRLHSELLGGGRFGAFPLLVVGLVAGAVWLLDYTGTAPGAVVAGMHALAFVFGLHTGSIGFIGRDAVGNVLGEMTLLVFSGRTLPLSQGRLLGIFIVKDVCYYAVLFLLPMAVGVAPAALAGAGIGLATIPLLWVTLVTTFVLGIGLTIAGVGLSATGLPGRALLLGLAAGAAAAWYSGVPVVSYTPYGLYLDPGLVSAGASAALILAAYGVGAATFDPQAKPADRSVGPDFRRWLGRVDDPVAAKTLLDVARSSGGFGKVLFSAAVLLGVTAGLVDLAADITGVAPSVGISFGAVLGLTGFTTYNWLTTNDDVESYLAHPIDAETVFHGKLRAFLLLGPAVGLAFYAVGVGLRGTPLAEAVVGAVVLVGVACYVFGLTIYLAGLSPNEFLFDTGLYAAFGAAIALPLIPILVVAFALAPVSVELLAALGLGGVVLGAAGLGLYRRSLPKWGAYHRE</sequence>
<dbReference type="EMBL" id="JBHUCZ010000001">
    <property type="protein sequence ID" value="MFD1565959.1"/>
    <property type="molecule type" value="Genomic_DNA"/>
</dbReference>
<dbReference type="RefSeq" id="WP_267645199.1">
    <property type="nucleotide sequence ID" value="NZ_JANHGR010000001.1"/>
</dbReference>
<dbReference type="Proteomes" id="UP001597139">
    <property type="component" value="Unassembled WGS sequence"/>
</dbReference>
<feature type="transmembrane region" description="Helical" evidence="2">
    <location>
        <begin position="213"/>
        <end position="234"/>
    </location>
</feature>
<feature type="transmembrane region" description="Helical" evidence="2">
    <location>
        <begin position="384"/>
        <end position="405"/>
    </location>
</feature>
<evidence type="ECO:0008006" key="5">
    <source>
        <dbReference type="Google" id="ProtNLM"/>
    </source>
</evidence>
<keyword evidence="2" id="KW-0812">Transmembrane</keyword>
<feature type="transmembrane region" description="Helical" evidence="2">
    <location>
        <begin position="150"/>
        <end position="170"/>
    </location>
</feature>
<feature type="compositionally biased region" description="Low complexity" evidence="1">
    <location>
        <begin position="1"/>
        <end position="24"/>
    </location>
</feature>
<reference evidence="3 4" key="1">
    <citation type="journal article" date="2019" name="Int. J. Syst. Evol. Microbiol.">
        <title>The Global Catalogue of Microorganisms (GCM) 10K type strain sequencing project: providing services to taxonomists for standard genome sequencing and annotation.</title>
        <authorList>
            <consortium name="The Broad Institute Genomics Platform"/>
            <consortium name="The Broad Institute Genome Sequencing Center for Infectious Disease"/>
            <person name="Wu L."/>
            <person name="Ma J."/>
        </authorList>
    </citation>
    <scope>NUCLEOTIDE SEQUENCE [LARGE SCALE GENOMIC DNA]</scope>
    <source>
        <strain evidence="3 4">CGMCC 1.12859</strain>
    </source>
</reference>
<gene>
    <name evidence="3" type="ORF">ACFSAU_00485</name>
</gene>
<keyword evidence="2" id="KW-0472">Membrane</keyword>
<evidence type="ECO:0000256" key="1">
    <source>
        <dbReference type="SAM" id="MobiDB-lite"/>
    </source>
</evidence>
<feature type="transmembrane region" description="Helical" evidence="2">
    <location>
        <begin position="411"/>
        <end position="434"/>
    </location>
</feature>
<feature type="transmembrane region" description="Helical" evidence="2">
    <location>
        <begin position="336"/>
        <end position="358"/>
    </location>
</feature>
<feature type="transmembrane region" description="Helical" evidence="2">
    <location>
        <begin position="63"/>
        <end position="81"/>
    </location>
</feature>
<keyword evidence="4" id="KW-1185">Reference proteome</keyword>
<feature type="transmembrane region" description="Helical" evidence="2">
    <location>
        <begin position="311"/>
        <end position="330"/>
    </location>
</feature>
<protein>
    <recommendedName>
        <fullName evidence="5">ABC-2 type transport system permease protein</fullName>
    </recommendedName>
</protein>
<accession>A0ABD6BMX7</accession>
<feature type="transmembrane region" description="Helical" evidence="2">
    <location>
        <begin position="475"/>
        <end position="494"/>
    </location>
</feature>
<dbReference type="AlphaFoldDB" id="A0ABD6BMX7"/>
<name>A0ABD6BMX7_9EURY</name>
<feature type="transmembrane region" description="Helical" evidence="2">
    <location>
        <begin position="246"/>
        <end position="267"/>
    </location>
</feature>
<proteinExistence type="predicted"/>
<feature type="transmembrane region" description="Helical" evidence="2">
    <location>
        <begin position="87"/>
        <end position="104"/>
    </location>
</feature>
<evidence type="ECO:0000313" key="4">
    <source>
        <dbReference type="Proteomes" id="UP001597139"/>
    </source>
</evidence>
<feature type="region of interest" description="Disordered" evidence="1">
    <location>
        <begin position="1"/>
        <end position="35"/>
    </location>
</feature>
<keyword evidence="2" id="KW-1133">Transmembrane helix</keyword>
<comment type="caution">
    <text evidence="3">The sequence shown here is derived from an EMBL/GenBank/DDBJ whole genome shotgun (WGS) entry which is preliminary data.</text>
</comment>